<dbReference type="Proteomes" id="UP001589718">
    <property type="component" value="Unassembled WGS sequence"/>
</dbReference>
<keyword evidence="3" id="KW-1185">Reference proteome</keyword>
<organism evidence="2 3">
    <name type="scientific">Streptomyces cremeus</name>
    <dbReference type="NCBI Taxonomy" id="66881"/>
    <lineage>
        <taxon>Bacteria</taxon>
        <taxon>Bacillati</taxon>
        <taxon>Actinomycetota</taxon>
        <taxon>Actinomycetes</taxon>
        <taxon>Kitasatosporales</taxon>
        <taxon>Streptomycetaceae</taxon>
        <taxon>Streptomyces</taxon>
    </lineage>
</organism>
<evidence type="ECO:0000313" key="3">
    <source>
        <dbReference type="Proteomes" id="UP001589718"/>
    </source>
</evidence>
<feature type="region of interest" description="Disordered" evidence="1">
    <location>
        <begin position="342"/>
        <end position="364"/>
    </location>
</feature>
<name>A0ABV5PH82_STRCM</name>
<evidence type="ECO:0000313" key="2">
    <source>
        <dbReference type="EMBL" id="MFB9522388.1"/>
    </source>
</evidence>
<gene>
    <name evidence="2" type="ORF">ACFFTU_20790</name>
</gene>
<comment type="caution">
    <text evidence="2">The sequence shown here is derived from an EMBL/GenBank/DDBJ whole genome shotgun (WGS) entry which is preliminary data.</text>
</comment>
<protein>
    <recommendedName>
        <fullName evidence="4">Butirosin biosynthesis protein H N-terminal domain-containing protein</fullName>
    </recommendedName>
</protein>
<dbReference type="RefSeq" id="WP_345229096.1">
    <property type="nucleotide sequence ID" value="NZ_BAAAXE010000015.1"/>
</dbReference>
<accession>A0ABV5PH82</accession>
<evidence type="ECO:0000256" key="1">
    <source>
        <dbReference type="SAM" id="MobiDB-lite"/>
    </source>
</evidence>
<dbReference type="EMBL" id="JBHMCR010000009">
    <property type="protein sequence ID" value="MFB9522388.1"/>
    <property type="molecule type" value="Genomic_DNA"/>
</dbReference>
<proteinExistence type="predicted"/>
<reference evidence="2 3" key="1">
    <citation type="submission" date="2024-09" db="EMBL/GenBank/DDBJ databases">
        <authorList>
            <person name="Sun Q."/>
            <person name="Mori K."/>
        </authorList>
    </citation>
    <scope>NUCLEOTIDE SEQUENCE [LARGE SCALE GENOMIC DNA]</scope>
    <source>
        <strain evidence="2 3">JCM 4362</strain>
    </source>
</reference>
<evidence type="ECO:0008006" key="4">
    <source>
        <dbReference type="Google" id="ProtNLM"/>
    </source>
</evidence>
<sequence length="364" mass="40032">MSAAALAGQEPFPFLGPELDAVEGLPHARLSCWLHCLRDALYATGRPETVRELAQALNFVVERDADGSVLTLYGGIDTDYHAPVFQRGLMASWVTTPLDGDAALDRIAAELDRGHAVPVSPDLSGMWHSEFYRVPFVGYPHTFLVHRLDGDTAWIADRNDHRRAAFTDHRGTMPVEELRRGMAGAALLVWEPSAPVREGPRKLDGWDAELASLLARSVRQMREPTQQEAGLAGLQALPGVIEELADRPRMLRQRVSGPLQRQVAGDRRLLAAVLDREAARADSSYAADRDRELARLLRDSSDAIMALARTVHLHSRSWSHQALAQCRQHVARVHARDEQATDLMAARADSGPPSRADASPGQRG</sequence>